<evidence type="ECO:0000313" key="1">
    <source>
        <dbReference type="EMBL" id="RFB94290.1"/>
    </source>
</evidence>
<dbReference type="AlphaFoldDB" id="A0A3E1BLI1"/>
<evidence type="ECO:0000313" key="2">
    <source>
        <dbReference type="Proteomes" id="UP000256748"/>
    </source>
</evidence>
<comment type="caution">
    <text evidence="1">The sequence shown here is derived from an EMBL/GenBank/DDBJ whole genome shotgun (WGS) entry which is preliminary data.</text>
</comment>
<accession>A0A3E1BLI1</accession>
<reference evidence="1 2" key="1">
    <citation type="submission" date="2017-03" db="EMBL/GenBank/DDBJ databases">
        <title>Genome analysis of Rhizobial strains effectives or ineffectives for nitrogen fixation isolated from bean seeds.</title>
        <authorList>
            <person name="Peralta H."/>
            <person name="Aguilar-Vera A."/>
            <person name="Mora Y."/>
            <person name="Vargas-Lagunas C."/>
            <person name="Girard L."/>
            <person name="Mora J."/>
        </authorList>
    </citation>
    <scope>NUCLEOTIDE SEQUENCE [LARGE SCALE GENOMIC DNA]</scope>
    <source>
        <strain evidence="1 2">CCGM5</strain>
    </source>
</reference>
<sequence>MFIGWWRETGLALLQCATAAPLSQLFSHPQHRHTAPARVFSCTISMDFRTEDQDDMCKTLRVRWTIIPKTAPQPWIACGGCGGLRAFQSSGKIRLNANGRKLDAWLIYKCLTCERTWNRPILERRNVRDIDPAVLEALQSNDPRWIRTETFNLDALRHKSLRVDEFAEVEIAKEIQHETANWTKLAIELTVPVPTSTRLDRLLASELKLSRSKLQALYAEGMVRTEPEKADILRRRIRNSTVVTIDLSMETERERSWKPLATGN</sequence>
<proteinExistence type="predicted"/>
<dbReference type="Proteomes" id="UP000256748">
    <property type="component" value="Unassembled WGS sequence"/>
</dbReference>
<dbReference type="InterPro" id="IPR036986">
    <property type="entry name" value="S4_RNA-bd_sf"/>
</dbReference>
<dbReference type="Pfam" id="PF06353">
    <property type="entry name" value="DUF1062"/>
    <property type="match status" value="1"/>
</dbReference>
<dbReference type="EMBL" id="NAOO01000012">
    <property type="protein sequence ID" value="RFB94290.1"/>
    <property type="molecule type" value="Genomic_DNA"/>
</dbReference>
<dbReference type="GO" id="GO:0003723">
    <property type="term" value="F:RNA binding"/>
    <property type="evidence" value="ECO:0007669"/>
    <property type="project" value="InterPro"/>
</dbReference>
<dbReference type="Gene3D" id="3.10.290.10">
    <property type="entry name" value="RNA-binding S4 domain"/>
    <property type="match status" value="1"/>
</dbReference>
<organism evidence="1 2">
    <name type="scientific">Rhizobium leguminosarum bv. trifolii</name>
    <dbReference type="NCBI Taxonomy" id="386"/>
    <lineage>
        <taxon>Bacteria</taxon>
        <taxon>Pseudomonadati</taxon>
        <taxon>Pseudomonadota</taxon>
        <taxon>Alphaproteobacteria</taxon>
        <taxon>Hyphomicrobiales</taxon>
        <taxon>Rhizobiaceae</taxon>
        <taxon>Rhizobium/Agrobacterium group</taxon>
        <taxon>Rhizobium</taxon>
    </lineage>
</organism>
<name>A0A3E1BLI1_RHILT</name>
<protein>
    <submittedName>
        <fullName evidence="1">Uncharacterized protein</fullName>
    </submittedName>
</protein>
<dbReference type="InterPro" id="IPR009412">
    <property type="entry name" value="DUF1062"/>
</dbReference>
<gene>
    <name evidence="1" type="ORF">B5K10_12380</name>
</gene>